<evidence type="ECO:0000256" key="2">
    <source>
        <dbReference type="SAM" id="SignalP"/>
    </source>
</evidence>
<protein>
    <recommendedName>
        <fullName evidence="5">Secreted protein</fullName>
    </recommendedName>
</protein>
<keyword evidence="2" id="KW-0732">Signal</keyword>
<dbReference type="Proteomes" id="UP000729402">
    <property type="component" value="Unassembled WGS sequence"/>
</dbReference>
<name>A0A8J5T5P6_ZIZPA</name>
<evidence type="ECO:0000313" key="4">
    <source>
        <dbReference type="Proteomes" id="UP000729402"/>
    </source>
</evidence>
<comment type="caution">
    <text evidence="3">The sequence shown here is derived from an EMBL/GenBank/DDBJ whole genome shotgun (WGS) entry which is preliminary data.</text>
</comment>
<evidence type="ECO:0008006" key="5">
    <source>
        <dbReference type="Google" id="ProtNLM"/>
    </source>
</evidence>
<evidence type="ECO:0000313" key="3">
    <source>
        <dbReference type="EMBL" id="KAG8075175.1"/>
    </source>
</evidence>
<feature type="signal peptide" evidence="2">
    <location>
        <begin position="1"/>
        <end position="21"/>
    </location>
</feature>
<accession>A0A8J5T5P6</accession>
<dbReference type="AlphaFoldDB" id="A0A8J5T5P6"/>
<keyword evidence="4" id="KW-1185">Reference proteome</keyword>
<feature type="chain" id="PRO_5035199070" description="Secreted protein" evidence="2">
    <location>
        <begin position="22"/>
        <end position="100"/>
    </location>
</feature>
<reference evidence="3" key="1">
    <citation type="journal article" date="2021" name="bioRxiv">
        <title>Whole Genome Assembly and Annotation of Northern Wild Rice, Zizania palustris L., Supports a Whole Genome Duplication in the Zizania Genus.</title>
        <authorList>
            <person name="Haas M."/>
            <person name="Kono T."/>
            <person name="Macchietto M."/>
            <person name="Millas R."/>
            <person name="McGilp L."/>
            <person name="Shao M."/>
            <person name="Duquette J."/>
            <person name="Hirsch C.N."/>
            <person name="Kimball J."/>
        </authorList>
    </citation>
    <scope>NUCLEOTIDE SEQUENCE</scope>
    <source>
        <tissue evidence="3">Fresh leaf tissue</tissue>
    </source>
</reference>
<feature type="compositionally biased region" description="Low complexity" evidence="1">
    <location>
        <begin position="27"/>
        <end position="38"/>
    </location>
</feature>
<reference evidence="3" key="2">
    <citation type="submission" date="2021-02" db="EMBL/GenBank/DDBJ databases">
        <authorList>
            <person name="Kimball J.A."/>
            <person name="Haas M.W."/>
            <person name="Macchietto M."/>
            <person name="Kono T."/>
            <person name="Duquette J."/>
            <person name="Shao M."/>
        </authorList>
    </citation>
    <scope>NUCLEOTIDE SEQUENCE</scope>
    <source>
        <tissue evidence="3">Fresh leaf tissue</tissue>
    </source>
</reference>
<proteinExistence type="predicted"/>
<feature type="region of interest" description="Disordered" evidence="1">
    <location>
        <begin position="27"/>
        <end position="65"/>
    </location>
</feature>
<dbReference type="EMBL" id="JAAALK010000283">
    <property type="protein sequence ID" value="KAG8075175.1"/>
    <property type="molecule type" value="Genomic_DNA"/>
</dbReference>
<evidence type="ECO:0000256" key="1">
    <source>
        <dbReference type="SAM" id="MobiDB-lite"/>
    </source>
</evidence>
<organism evidence="3 4">
    <name type="scientific">Zizania palustris</name>
    <name type="common">Northern wild rice</name>
    <dbReference type="NCBI Taxonomy" id="103762"/>
    <lineage>
        <taxon>Eukaryota</taxon>
        <taxon>Viridiplantae</taxon>
        <taxon>Streptophyta</taxon>
        <taxon>Embryophyta</taxon>
        <taxon>Tracheophyta</taxon>
        <taxon>Spermatophyta</taxon>
        <taxon>Magnoliopsida</taxon>
        <taxon>Liliopsida</taxon>
        <taxon>Poales</taxon>
        <taxon>Poaceae</taxon>
        <taxon>BOP clade</taxon>
        <taxon>Oryzoideae</taxon>
        <taxon>Oryzeae</taxon>
        <taxon>Zizaniinae</taxon>
        <taxon>Zizania</taxon>
    </lineage>
</organism>
<sequence>MTTCPCCPLHFFLFFAHLCSSAPRLSVSSTSSLSSLPRARGRRAGPQAAGTVWTAPAPPAPPPASRVWKGDVASWLVCFHRPQSLILCSNRIEGNGRARI</sequence>
<gene>
    <name evidence="3" type="ORF">GUJ93_ZPchr0006g42636</name>
</gene>